<evidence type="ECO:0000313" key="5">
    <source>
        <dbReference type="EMBL" id="MBP2296799.1"/>
    </source>
</evidence>
<comment type="caution">
    <text evidence="5">The sequence shown here is derived from an EMBL/GenBank/DDBJ whole genome shotgun (WGS) entry which is preliminary data.</text>
</comment>
<dbReference type="EC" id="1.1.2.3" evidence="5"/>
<keyword evidence="2 5" id="KW-0560">Oxidoreductase</keyword>
<evidence type="ECO:0000256" key="2">
    <source>
        <dbReference type="ARBA" id="ARBA00023002"/>
    </source>
</evidence>
<dbReference type="Gene3D" id="3.20.20.70">
    <property type="entry name" value="Aldolase class I"/>
    <property type="match status" value="1"/>
</dbReference>
<dbReference type="PANTHER" id="PTHR10578:SF143">
    <property type="entry name" value="FMN-DEPENDENT ALPHA-HYDROXY ACID DEHYDROGENASE PB1A11.03"/>
    <property type="match status" value="1"/>
</dbReference>
<dbReference type="Pfam" id="PF01070">
    <property type="entry name" value="FMN_dh"/>
    <property type="match status" value="1"/>
</dbReference>
<dbReference type="PIRSF" id="PIRSF000138">
    <property type="entry name" value="Al-hdrx_acd_dh"/>
    <property type="match status" value="1"/>
</dbReference>
<gene>
    <name evidence="5" type="ORF">J2851_006617</name>
</gene>
<dbReference type="EMBL" id="JAGINP010000035">
    <property type="protein sequence ID" value="MBP2296799.1"/>
    <property type="molecule type" value="Genomic_DNA"/>
</dbReference>
<accession>A0ABS4SW62</accession>
<comment type="cofactor">
    <cofactor evidence="1">
        <name>FMN</name>
        <dbReference type="ChEBI" id="CHEBI:58210"/>
    </cofactor>
</comment>
<evidence type="ECO:0000313" key="6">
    <source>
        <dbReference type="Proteomes" id="UP000781958"/>
    </source>
</evidence>
<dbReference type="InterPro" id="IPR012133">
    <property type="entry name" value="Alpha-hydoxy_acid_DH_FMN"/>
</dbReference>
<dbReference type="GO" id="GO:0004460">
    <property type="term" value="F:L-lactate dehydrogenase (cytochrome) activity"/>
    <property type="evidence" value="ECO:0007669"/>
    <property type="project" value="UniProtKB-EC"/>
</dbReference>
<protein>
    <submittedName>
        <fullName evidence="5">L-lactate dehydrogenase (Cytochrome)</fullName>
        <ecNumber evidence="5">1.1.2.3</ecNumber>
    </submittedName>
</protein>
<dbReference type="Proteomes" id="UP000781958">
    <property type="component" value="Unassembled WGS sequence"/>
</dbReference>
<dbReference type="InterPro" id="IPR037396">
    <property type="entry name" value="FMN_HAD"/>
</dbReference>
<dbReference type="PROSITE" id="PS51349">
    <property type="entry name" value="FMN_HYDROXY_ACID_DH_2"/>
    <property type="match status" value="1"/>
</dbReference>
<name>A0ABS4SW62_9PROT</name>
<comment type="similarity">
    <text evidence="3">Belongs to the FMN-dependent alpha-hydroxy acid dehydrogenase family.</text>
</comment>
<dbReference type="PANTHER" id="PTHR10578">
    <property type="entry name" value="S -2-HYDROXY-ACID OXIDASE-RELATED"/>
    <property type="match status" value="1"/>
</dbReference>
<dbReference type="CDD" id="cd02809">
    <property type="entry name" value="alpha_hydroxyacid_oxid_FMN"/>
    <property type="match status" value="1"/>
</dbReference>
<reference evidence="5 6" key="1">
    <citation type="submission" date="2021-03" db="EMBL/GenBank/DDBJ databases">
        <title>Genomic Encyclopedia of Type Strains, Phase III (KMG-III): the genomes of soil and plant-associated and newly described type strains.</title>
        <authorList>
            <person name="Whitman W."/>
        </authorList>
    </citation>
    <scope>NUCLEOTIDE SEQUENCE [LARGE SCALE GENOMIC DNA]</scope>
    <source>
        <strain evidence="5 6">IMMIB AFH-6</strain>
    </source>
</reference>
<evidence type="ECO:0000256" key="1">
    <source>
        <dbReference type="ARBA" id="ARBA00001917"/>
    </source>
</evidence>
<dbReference type="InterPro" id="IPR008259">
    <property type="entry name" value="FMN_hydac_DH_AS"/>
</dbReference>
<dbReference type="PROSITE" id="PS00557">
    <property type="entry name" value="FMN_HYDROXY_ACID_DH_1"/>
    <property type="match status" value="1"/>
</dbReference>
<dbReference type="InterPro" id="IPR013785">
    <property type="entry name" value="Aldolase_TIM"/>
</dbReference>
<sequence length="404" mass="44374">MHEREVTPRRLPRVMEQALCLNDFEPMAERTLPRAIFKYVSGYSEDGATHRRNLRAFAERAFVPNVLVDVSGVDTTTRLFGVDYASPFGIAPMGFSRLVAPDCDVLFARSAAQAGLPFILSGASLTRLEEVRQAGPTSWFQAYIPGDEDRIRPMVERVERAGFDTLVVTVDTAVHGQHELAARHGFRSPVQPSLDLAWQGATRPGWLWRVLLRSFLSGNAPHFENMDAERGPPVFSRTLVRDIGRRAGLSWTHIERIRKRWTGRLVLKGVMSAADARMAEKAGVDGIIVSNHGGRQIDCAAGALDLLERIADQVDGLTVMYDGGVRRGSDVLKAIKLGARFVFVGRPLLLAAAAGEKVALDHALSLMKDDIGRTMALLGITRLDEFDKVALLHDGRGTTVEADA</sequence>
<feature type="domain" description="FMN hydroxy acid dehydrogenase" evidence="4">
    <location>
        <begin position="13"/>
        <end position="396"/>
    </location>
</feature>
<dbReference type="SUPFAM" id="SSF51395">
    <property type="entry name" value="FMN-linked oxidoreductases"/>
    <property type="match status" value="1"/>
</dbReference>
<organism evidence="5 6">
    <name type="scientific">Azospirillum rugosum</name>
    <dbReference type="NCBI Taxonomy" id="416170"/>
    <lineage>
        <taxon>Bacteria</taxon>
        <taxon>Pseudomonadati</taxon>
        <taxon>Pseudomonadota</taxon>
        <taxon>Alphaproteobacteria</taxon>
        <taxon>Rhodospirillales</taxon>
        <taxon>Azospirillaceae</taxon>
        <taxon>Azospirillum</taxon>
    </lineage>
</organism>
<proteinExistence type="inferred from homology"/>
<evidence type="ECO:0000259" key="4">
    <source>
        <dbReference type="PROSITE" id="PS51349"/>
    </source>
</evidence>
<dbReference type="RefSeq" id="WP_209772400.1">
    <property type="nucleotide sequence ID" value="NZ_JAGINP010000035.1"/>
</dbReference>
<dbReference type="InterPro" id="IPR000262">
    <property type="entry name" value="FMN-dep_DH"/>
</dbReference>
<evidence type="ECO:0000256" key="3">
    <source>
        <dbReference type="ARBA" id="ARBA00024042"/>
    </source>
</evidence>
<keyword evidence="6" id="KW-1185">Reference proteome</keyword>